<dbReference type="GO" id="GO:0005975">
    <property type="term" value="P:carbohydrate metabolic process"/>
    <property type="evidence" value="ECO:0007669"/>
    <property type="project" value="InterPro"/>
</dbReference>
<gene>
    <name evidence="2" type="ORF">GXN76_08735</name>
</gene>
<dbReference type="InterPro" id="IPR050248">
    <property type="entry name" value="Polysacc_deacetylase_ArnD"/>
</dbReference>
<dbReference type="EMBL" id="CP048104">
    <property type="protein sequence ID" value="QKG84553.1"/>
    <property type="molecule type" value="Genomic_DNA"/>
</dbReference>
<reference evidence="2 3" key="1">
    <citation type="submission" date="2020-01" db="EMBL/GenBank/DDBJ databases">
        <authorList>
            <person name="Gulvik C.A."/>
            <person name="Batra D.G."/>
        </authorList>
    </citation>
    <scope>NUCLEOTIDE SEQUENCE [LARGE SCALE GENOMIC DNA]</scope>
    <source>
        <strain evidence="2 3">W9323</strain>
    </source>
</reference>
<sequence length="326" mass="36885">MRSKLRKSWLLLVLPLIWFGLDSAAVTAYVNSVKSGDTEPVFKRDELKDAIDEGVKVRNEEPIDAREDRIWKAIPGYNGLVVDKESTYRVAKKNGRNNPAYWIMKEKKPKVTLDDLGSLPIYRGNENKPMAALMVNVAWGTEYLPKMLQILDQKGVAATFFLDGSWLKKHPEMAREIKRRGHELGNHGYSHPLMSRISKERIQREISKTEALIRETTGVESRFFAPPAGDFNSVVVKEAGKMGMKTVLWTVDTVDWRPSSSPEWMVQQVRNKISKGSLILTHPTDRTVKALPQIISTVKQKGIKMGTVNDVLSSKRVDLVEPIEGF</sequence>
<dbReference type="Proteomes" id="UP000503088">
    <property type="component" value="Chromosome"/>
</dbReference>
<protein>
    <submittedName>
        <fullName evidence="2">Polysaccharide deacetylase family protein</fullName>
    </submittedName>
</protein>
<proteinExistence type="predicted"/>
<dbReference type="PANTHER" id="PTHR10587:SF80">
    <property type="entry name" value="CHITOOLIGOSACCHARIDE DEACETYLASE"/>
    <property type="match status" value="1"/>
</dbReference>
<dbReference type="AlphaFoldDB" id="A0A7D4BW40"/>
<dbReference type="InterPro" id="IPR002509">
    <property type="entry name" value="NODB_dom"/>
</dbReference>
<accession>A0A7D4BW40</accession>
<dbReference type="Pfam" id="PF01522">
    <property type="entry name" value="Polysacc_deac_1"/>
    <property type="match status" value="1"/>
</dbReference>
<dbReference type="GO" id="GO:0016810">
    <property type="term" value="F:hydrolase activity, acting on carbon-nitrogen (but not peptide) bonds"/>
    <property type="evidence" value="ECO:0007669"/>
    <property type="project" value="InterPro"/>
</dbReference>
<feature type="domain" description="NodB homology" evidence="1">
    <location>
        <begin position="129"/>
        <end position="306"/>
    </location>
</feature>
<dbReference type="InterPro" id="IPR011330">
    <property type="entry name" value="Glyco_hydro/deAcase_b/a-brl"/>
</dbReference>
<dbReference type="PANTHER" id="PTHR10587">
    <property type="entry name" value="GLYCOSYL TRANSFERASE-RELATED"/>
    <property type="match status" value="1"/>
</dbReference>
<dbReference type="RefSeq" id="WP_173222354.1">
    <property type="nucleotide sequence ID" value="NZ_CP048104.1"/>
</dbReference>
<dbReference type="PROSITE" id="PS51677">
    <property type="entry name" value="NODB"/>
    <property type="match status" value="1"/>
</dbReference>
<dbReference type="KEGG" id="kpul:GXN76_08735"/>
<evidence type="ECO:0000313" key="2">
    <source>
        <dbReference type="EMBL" id="QKG84553.1"/>
    </source>
</evidence>
<evidence type="ECO:0000313" key="3">
    <source>
        <dbReference type="Proteomes" id="UP000503088"/>
    </source>
</evidence>
<keyword evidence="3" id="KW-1185">Reference proteome</keyword>
<dbReference type="Gene3D" id="3.20.20.370">
    <property type="entry name" value="Glycoside hydrolase/deacetylase"/>
    <property type="match status" value="1"/>
</dbReference>
<evidence type="ECO:0000259" key="1">
    <source>
        <dbReference type="PROSITE" id="PS51677"/>
    </source>
</evidence>
<organism evidence="2 3">
    <name type="scientific">Kroppenstedtia pulmonis</name>
    <dbReference type="NCBI Taxonomy" id="1380685"/>
    <lineage>
        <taxon>Bacteria</taxon>
        <taxon>Bacillati</taxon>
        <taxon>Bacillota</taxon>
        <taxon>Bacilli</taxon>
        <taxon>Bacillales</taxon>
        <taxon>Thermoactinomycetaceae</taxon>
        <taxon>Kroppenstedtia</taxon>
    </lineage>
</organism>
<dbReference type="GO" id="GO:0016020">
    <property type="term" value="C:membrane"/>
    <property type="evidence" value="ECO:0007669"/>
    <property type="project" value="TreeGrafter"/>
</dbReference>
<dbReference type="CDD" id="cd10950">
    <property type="entry name" value="CE4_BsYlxY_like"/>
    <property type="match status" value="1"/>
</dbReference>
<dbReference type="SUPFAM" id="SSF88713">
    <property type="entry name" value="Glycoside hydrolase/deacetylase"/>
    <property type="match status" value="1"/>
</dbReference>
<name>A0A7D4BW40_9BACL</name>